<evidence type="ECO:0000259" key="6">
    <source>
        <dbReference type="PROSITE" id="PS51396"/>
    </source>
</evidence>
<evidence type="ECO:0000256" key="2">
    <source>
        <dbReference type="ARBA" id="ARBA00022574"/>
    </source>
</evidence>
<dbReference type="Pfam" id="PF09070">
    <property type="entry name" value="PFU"/>
    <property type="match status" value="1"/>
</dbReference>
<feature type="region of interest" description="Disordered" evidence="5">
    <location>
        <begin position="408"/>
        <end position="430"/>
    </location>
</feature>
<evidence type="ECO:0000256" key="3">
    <source>
        <dbReference type="ARBA" id="ARBA00022737"/>
    </source>
</evidence>
<dbReference type="Pfam" id="PF00400">
    <property type="entry name" value="WD40"/>
    <property type="match status" value="4"/>
</dbReference>
<comment type="caution">
    <text evidence="7">The sequence shown here is derived from an EMBL/GenBank/DDBJ whole genome shotgun (WGS) entry which is preliminary data.</text>
</comment>
<dbReference type="SMART" id="SM00320">
    <property type="entry name" value="WD40"/>
    <property type="match status" value="6"/>
</dbReference>
<sequence length="746" mass="80057">MASNNDFQLSASLSGHEKDVRAVCFPVPGSVFTASRDCTVQAWHETAASPPAYGGNLLAQGPYSFNSLAFLPPSESRPQYPKGLVLAGSHGHTIEVRQPDADISDARIALLSGHTSNVSALSVSPNGDFAISGDWDGRAKLWNTATWEADLELTGPDPNDKQRAIWAVLAYSNSIIMTGSADHVIRGYSLQTKREKEGELQPGVFIRTPDVVRALCRVRKHPSGAQVASAGNDFMIRLWQFSGAEVGVLRGHESFIYALDSLPTGELISSSEDRTVRIWKDQSCIQTITHPALSIWSVSVCQKTGDFATGASDNIARIFTRDQDRVASENTLKEFSDSVQRSSIPQQQMGDVNPSTLPGPEFIETKSGTKEGQTVMINSGNGNISVYQWSVGQNQWLLVGSVVDSSSQQEAETPTIDLATGNSDAKTRTDSDTNLGHPLGPHAVFVTLVQSNFTPVLNRIKTVNSTLSQQDSKVSLGPAELEEVTSLVQTLSRSVPQIPTTIPAMVPAVPVESFTLEPSAIAIVLQAATTWPYKDRLPCLDLLRCMAPSASLSGYTGSQGEDILTVLLPSITDFPKESGTELAADPKSVENNVMMVLRLITNLFVTTPGQQLAVKKIHEIVELLSHVLDITGRKNRNMMVAWASAASNITSFALREQEATGQNSVGDSLAKMIKLLAVPILDLADAEVVYRSLIALGNLASIPGQGDFAGQVRSASARTWINLAIGKSEEARVKSVGGKILASLAT</sequence>
<feature type="region of interest" description="Disordered" evidence="5">
    <location>
        <begin position="337"/>
        <end position="364"/>
    </location>
</feature>
<organism evidence="7 8">
    <name type="scientific">Sporothrix stenoceras</name>
    <dbReference type="NCBI Taxonomy" id="5173"/>
    <lineage>
        <taxon>Eukaryota</taxon>
        <taxon>Fungi</taxon>
        <taxon>Dikarya</taxon>
        <taxon>Ascomycota</taxon>
        <taxon>Pezizomycotina</taxon>
        <taxon>Sordariomycetes</taxon>
        <taxon>Sordariomycetidae</taxon>
        <taxon>Ophiostomatales</taxon>
        <taxon>Ophiostomataceae</taxon>
        <taxon>Sporothrix</taxon>
    </lineage>
</organism>
<evidence type="ECO:0000256" key="4">
    <source>
        <dbReference type="PROSITE-ProRule" id="PRU00221"/>
    </source>
</evidence>
<keyword evidence="3" id="KW-0677">Repeat</keyword>
<dbReference type="CDD" id="cd00200">
    <property type="entry name" value="WD40"/>
    <property type="match status" value="1"/>
</dbReference>
<dbReference type="Gene3D" id="1.25.10.10">
    <property type="entry name" value="Leucine-rich Repeat Variant"/>
    <property type="match status" value="1"/>
</dbReference>
<dbReference type="InterPro" id="IPR013535">
    <property type="entry name" value="PUL_dom"/>
</dbReference>
<dbReference type="Proteomes" id="UP001583186">
    <property type="component" value="Unassembled WGS sequence"/>
</dbReference>
<feature type="domain" description="PUL" evidence="6">
    <location>
        <begin position="438"/>
        <end position="743"/>
    </location>
</feature>
<evidence type="ECO:0000313" key="7">
    <source>
        <dbReference type="EMBL" id="KAL1892311.1"/>
    </source>
</evidence>
<protein>
    <submittedName>
        <fullName evidence="7">WD repeat protein Lub1</fullName>
    </submittedName>
</protein>
<dbReference type="EMBL" id="JAWCUI010000045">
    <property type="protein sequence ID" value="KAL1892311.1"/>
    <property type="molecule type" value="Genomic_DNA"/>
</dbReference>
<proteinExistence type="predicted"/>
<dbReference type="Pfam" id="PF08324">
    <property type="entry name" value="PUL"/>
    <property type="match status" value="1"/>
</dbReference>
<evidence type="ECO:0000256" key="5">
    <source>
        <dbReference type="SAM" id="MobiDB-lite"/>
    </source>
</evidence>
<feature type="compositionally biased region" description="Polar residues" evidence="5">
    <location>
        <begin position="337"/>
        <end position="356"/>
    </location>
</feature>
<keyword evidence="8" id="KW-1185">Reference proteome</keyword>
<dbReference type="Gene3D" id="2.130.10.10">
    <property type="entry name" value="YVTN repeat-like/Quinoprotein amine dehydrogenase"/>
    <property type="match status" value="1"/>
</dbReference>
<evidence type="ECO:0000256" key="1">
    <source>
        <dbReference type="ARBA" id="ARBA00022490"/>
    </source>
</evidence>
<dbReference type="PROSITE" id="PS50294">
    <property type="entry name" value="WD_REPEATS_REGION"/>
    <property type="match status" value="2"/>
</dbReference>
<dbReference type="InterPro" id="IPR036322">
    <property type="entry name" value="WD40_repeat_dom_sf"/>
</dbReference>
<evidence type="ECO:0000313" key="8">
    <source>
        <dbReference type="Proteomes" id="UP001583186"/>
    </source>
</evidence>
<dbReference type="SUPFAM" id="SSF50978">
    <property type="entry name" value="WD40 repeat-like"/>
    <property type="match status" value="1"/>
</dbReference>
<dbReference type="InterPro" id="IPR011989">
    <property type="entry name" value="ARM-like"/>
</dbReference>
<reference evidence="7 8" key="1">
    <citation type="journal article" date="2024" name="IMA Fungus">
        <title>IMA Genome - F19 : A genome assembly and annotation guide to empower mycologists, including annotated draft genome sequences of Ceratocystis pirilliformis, Diaporthe australafricana, Fusarium ophioides, Paecilomyces lecythidis, and Sporothrix stenoceras.</title>
        <authorList>
            <person name="Aylward J."/>
            <person name="Wilson A.M."/>
            <person name="Visagie C.M."/>
            <person name="Spraker J."/>
            <person name="Barnes I."/>
            <person name="Buitendag C."/>
            <person name="Ceriani C."/>
            <person name="Del Mar Angel L."/>
            <person name="du Plessis D."/>
            <person name="Fuchs T."/>
            <person name="Gasser K."/>
            <person name="Kramer D."/>
            <person name="Li W."/>
            <person name="Munsamy K."/>
            <person name="Piso A."/>
            <person name="Price J.L."/>
            <person name="Sonnekus B."/>
            <person name="Thomas C."/>
            <person name="van der Nest A."/>
            <person name="van Dijk A."/>
            <person name="van Heerden A."/>
            <person name="van Vuuren N."/>
            <person name="Yilmaz N."/>
            <person name="Duong T.A."/>
            <person name="van der Merwe N.A."/>
            <person name="Wingfield M.J."/>
            <person name="Wingfield B.D."/>
        </authorList>
    </citation>
    <scope>NUCLEOTIDE SEQUENCE [LARGE SCALE GENOMIC DNA]</scope>
    <source>
        <strain evidence="7 8">CMW 5346</strain>
    </source>
</reference>
<accession>A0ABR3YVB1</accession>
<dbReference type="InterPro" id="IPR015943">
    <property type="entry name" value="WD40/YVTN_repeat-like_dom_sf"/>
</dbReference>
<dbReference type="PANTHER" id="PTHR19849">
    <property type="entry name" value="PHOSPHOLIPASE A-2-ACTIVATING PROTEIN"/>
    <property type="match status" value="1"/>
</dbReference>
<keyword evidence="2 4" id="KW-0853">WD repeat</keyword>
<dbReference type="InterPro" id="IPR001680">
    <property type="entry name" value="WD40_rpt"/>
</dbReference>
<dbReference type="PANTHER" id="PTHR19849:SF0">
    <property type="entry name" value="PHOSPHOLIPASE A-2-ACTIVATING PROTEIN"/>
    <property type="match status" value="1"/>
</dbReference>
<dbReference type="InterPro" id="IPR015155">
    <property type="entry name" value="PFU"/>
</dbReference>
<gene>
    <name evidence="7" type="primary">lub1</name>
    <name evidence="7" type="ORF">Sste5346_007048</name>
</gene>
<feature type="repeat" description="WD" evidence="4">
    <location>
        <begin position="249"/>
        <end position="280"/>
    </location>
</feature>
<name>A0ABR3YVB1_9PEZI</name>
<dbReference type="PROSITE" id="PS50082">
    <property type="entry name" value="WD_REPEATS_2"/>
    <property type="match status" value="2"/>
</dbReference>
<keyword evidence="1" id="KW-0963">Cytoplasm</keyword>
<dbReference type="PROSITE" id="PS51396">
    <property type="entry name" value="PUL"/>
    <property type="match status" value="1"/>
</dbReference>
<feature type="repeat" description="WD" evidence="4">
    <location>
        <begin position="111"/>
        <end position="143"/>
    </location>
</feature>